<organism evidence="5 6">
    <name type="scientific">Saitozyma podzolica</name>
    <dbReference type="NCBI Taxonomy" id="1890683"/>
    <lineage>
        <taxon>Eukaryota</taxon>
        <taxon>Fungi</taxon>
        <taxon>Dikarya</taxon>
        <taxon>Basidiomycota</taxon>
        <taxon>Agaricomycotina</taxon>
        <taxon>Tremellomycetes</taxon>
        <taxon>Tremellales</taxon>
        <taxon>Trimorphomycetaceae</taxon>
        <taxon>Saitozyma</taxon>
    </lineage>
</organism>
<evidence type="ECO:0000259" key="4">
    <source>
        <dbReference type="Pfam" id="PF02826"/>
    </source>
</evidence>
<dbReference type="EMBL" id="RSCD01000031">
    <property type="protein sequence ID" value="RSH81373.1"/>
    <property type="molecule type" value="Genomic_DNA"/>
</dbReference>
<dbReference type="InterPro" id="IPR036291">
    <property type="entry name" value="NAD(P)-bd_dom_sf"/>
</dbReference>
<dbReference type="InterPro" id="IPR006140">
    <property type="entry name" value="D-isomer_DH_NAD-bd"/>
</dbReference>
<dbReference type="STRING" id="1890683.A0A427XRE2"/>
<dbReference type="PANTHER" id="PTHR43333">
    <property type="entry name" value="2-HACID_DH_C DOMAIN-CONTAINING PROTEIN"/>
    <property type="match status" value="1"/>
</dbReference>
<evidence type="ECO:0000313" key="6">
    <source>
        <dbReference type="Proteomes" id="UP000279259"/>
    </source>
</evidence>
<feature type="domain" description="D-isomer specific 2-hydroxyacid dehydrogenase NAD-binding" evidence="4">
    <location>
        <begin position="131"/>
        <end position="276"/>
    </location>
</feature>
<reference evidence="5 6" key="1">
    <citation type="submission" date="2018-11" db="EMBL/GenBank/DDBJ databases">
        <title>Genome sequence of Saitozyma podzolica DSM 27192.</title>
        <authorList>
            <person name="Aliyu H."/>
            <person name="Gorte O."/>
            <person name="Ochsenreither K."/>
        </authorList>
    </citation>
    <scope>NUCLEOTIDE SEQUENCE [LARGE SCALE GENOMIC DNA]</scope>
    <source>
        <strain evidence="5 6">DSM 27192</strain>
    </source>
</reference>
<keyword evidence="2" id="KW-0520">NAD</keyword>
<evidence type="ECO:0000256" key="3">
    <source>
        <dbReference type="SAM" id="MobiDB-lite"/>
    </source>
</evidence>
<dbReference type="GO" id="GO:0016491">
    <property type="term" value="F:oxidoreductase activity"/>
    <property type="evidence" value="ECO:0007669"/>
    <property type="project" value="UniProtKB-KW"/>
</dbReference>
<sequence>MMTTRPIRVLGVTQPLSPTSLSRLQSTFHTVHYHPSSPLPPEVFPEIEALFLASAGADKLLQHPAIRECATVAAAALGGGRTQAGGANGTERDEGVERDITVSTASGIHVVSIPNWVVANLIGIYHQLPRMLQIAREQARWSTGTEVSSGGTYVARSTRGRTAGMLGYGSLGRETARLLQAHGMRIVAANTSGKATPQDGYILPGTGDPTGSIPSAYYSTRSPASFADFLGVCDVLVCTLPNTRDTAYLLDGERLALLPKDAVFINVGRGNLVRSVSLGMIGPADLCLLAMDCPARCLLPSRPSLLWPRLPRLPSTPSTFLTFLSAIFHRTLSLYRPSRSTSPHRTTITFSCPVPYPTSPPRRPPPLRPLPRHPPLLGAALDVTDPEPLPPSHPLWTHPKCIVTPHLSGDAEGEFELATDVLLHNLERIARGERPVNLVDVSRGY</sequence>
<dbReference type="Gene3D" id="3.40.50.720">
    <property type="entry name" value="NAD(P)-binding Rossmann-like Domain"/>
    <property type="match status" value="4"/>
</dbReference>
<dbReference type="AlphaFoldDB" id="A0A427XRE2"/>
<feature type="domain" description="D-isomer specific 2-hydroxyacid dehydrogenase NAD-binding" evidence="4">
    <location>
        <begin position="376"/>
        <end position="408"/>
    </location>
</feature>
<evidence type="ECO:0000256" key="1">
    <source>
        <dbReference type="ARBA" id="ARBA00023002"/>
    </source>
</evidence>
<feature type="region of interest" description="Disordered" evidence="3">
    <location>
        <begin position="353"/>
        <end position="372"/>
    </location>
</feature>
<feature type="compositionally biased region" description="Pro residues" evidence="3">
    <location>
        <begin position="354"/>
        <end position="372"/>
    </location>
</feature>
<keyword evidence="1" id="KW-0560">Oxidoreductase</keyword>
<dbReference type="Pfam" id="PF02826">
    <property type="entry name" value="2-Hacid_dh_C"/>
    <property type="match status" value="2"/>
</dbReference>
<dbReference type="OrthoDB" id="298012at2759"/>
<proteinExistence type="predicted"/>
<name>A0A427XRE2_9TREE</name>
<accession>A0A427XRE2</accession>
<gene>
    <name evidence="5" type="ORF">EHS25_006905</name>
</gene>
<dbReference type="SUPFAM" id="SSF51735">
    <property type="entry name" value="NAD(P)-binding Rossmann-fold domains"/>
    <property type="match status" value="2"/>
</dbReference>
<comment type="caution">
    <text evidence="5">The sequence shown here is derived from an EMBL/GenBank/DDBJ whole genome shotgun (WGS) entry which is preliminary data.</text>
</comment>
<protein>
    <recommendedName>
        <fullName evidence="4">D-isomer specific 2-hydroxyacid dehydrogenase NAD-binding domain-containing protein</fullName>
    </recommendedName>
</protein>
<evidence type="ECO:0000313" key="5">
    <source>
        <dbReference type="EMBL" id="RSH81373.1"/>
    </source>
</evidence>
<evidence type="ECO:0000256" key="2">
    <source>
        <dbReference type="ARBA" id="ARBA00023027"/>
    </source>
</evidence>
<keyword evidence="6" id="KW-1185">Reference proteome</keyword>
<dbReference type="GO" id="GO:0051287">
    <property type="term" value="F:NAD binding"/>
    <property type="evidence" value="ECO:0007669"/>
    <property type="project" value="InterPro"/>
</dbReference>
<dbReference type="PANTHER" id="PTHR43333:SF1">
    <property type="entry name" value="D-ISOMER SPECIFIC 2-HYDROXYACID DEHYDROGENASE NAD-BINDING DOMAIN-CONTAINING PROTEIN"/>
    <property type="match status" value="1"/>
</dbReference>
<dbReference type="Proteomes" id="UP000279259">
    <property type="component" value="Unassembled WGS sequence"/>
</dbReference>